<gene>
    <name evidence="2" type="ORF">HNAJ_LOCUS132</name>
</gene>
<sequence>MSDTKKARRVLFPIDSSENCERAFNWFKANLRKPDDIIFFIHVIEPVYTTPAIGLAMESPPMVVDDMTRVMEESIACGKKLGQKYMQLAKDEKLECKAFLHVDTKPGAAICKSAIDHGADIIVIGSRGLGAIKRTLLGSVSDYIVHNASLPVAIIPPNV</sequence>
<dbReference type="WBParaSite" id="HNAJ_0000013101-mRNA-1">
    <property type="protein sequence ID" value="HNAJ_0000013101-mRNA-1"/>
    <property type="gene ID" value="HNAJ_0000013101"/>
</dbReference>
<dbReference type="OrthoDB" id="843225at2759"/>
<dbReference type="InterPro" id="IPR006015">
    <property type="entry name" value="Universal_stress_UspA"/>
</dbReference>
<dbReference type="CDD" id="cd23659">
    <property type="entry name" value="USP_At3g01520-like"/>
    <property type="match status" value="1"/>
</dbReference>
<protein>
    <submittedName>
        <fullName evidence="4">Usp domain-containing protein</fullName>
    </submittedName>
</protein>
<accession>A0A0R3T025</accession>
<dbReference type="Pfam" id="PF00582">
    <property type="entry name" value="Usp"/>
    <property type="match status" value="1"/>
</dbReference>
<dbReference type="PANTHER" id="PTHR46989:SF3">
    <property type="entry name" value="USPA DOMAIN-CONTAINING PROTEIN"/>
    <property type="match status" value="1"/>
</dbReference>
<dbReference type="AlphaFoldDB" id="A0A0R3T025"/>
<organism evidence="4">
    <name type="scientific">Rodentolepis nana</name>
    <name type="common">Dwarf tapeworm</name>
    <name type="synonym">Hymenolepis nana</name>
    <dbReference type="NCBI Taxonomy" id="102285"/>
    <lineage>
        <taxon>Eukaryota</taxon>
        <taxon>Metazoa</taxon>
        <taxon>Spiralia</taxon>
        <taxon>Lophotrochozoa</taxon>
        <taxon>Platyhelminthes</taxon>
        <taxon>Cestoda</taxon>
        <taxon>Eucestoda</taxon>
        <taxon>Cyclophyllidea</taxon>
        <taxon>Hymenolepididae</taxon>
        <taxon>Rodentolepis</taxon>
    </lineage>
</organism>
<dbReference type="SUPFAM" id="SSF52402">
    <property type="entry name" value="Adenine nucleotide alpha hydrolases-like"/>
    <property type="match status" value="1"/>
</dbReference>
<dbReference type="Proteomes" id="UP000278807">
    <property type="component" value="Unassembled WGS sequence"/>
</dbReference>
<reference evidence="2 3" key="2">
    <citation type="submission" date="2018-11" db="EMBL/GenBank/DDBJ databases">
        <authorList>
            <consortium name="Pathogen Informatics"/>
        </authorList>
    </citation>
    <scope>NUCLEOTIDE SEQUENCE [LARGE SCALE GENOMIC DNA]</scope>
</reference>
<dbReference type="InterPro" id="IPR006016">
    <property type="entry name" value="UspA"/>
</dbReference>
<dbReference type="EMBL" id="UZAE01000028">
    <property type="protein sequence ID" value="VDN95991.1"/>
    <property type="molecule type" value="Genomic_DNA"/>
</dbReference>
<evidence type="ECO:0000313" key="2">
    <source>
        <dbReference type="EMBL" id="VDN95991.1"/>
    </source>
</evidence>
<proteinExistence type="predicted"/>
<evidence type="ECO:0000313" key="3">
    <source>
        <dbReference type="Proteomes" id="UP000278807"/>
    </source>
</evidence>
<dbReference type="STRING" id="102285.A0A0R3T025"/>
<dbReference type="InterPro" id="IPR014729">
    <property type="entry name" value="Rossmann-like_a/b/a_fold"/>
</dbReference>
<dbReference type="PANTHER" id="PTHR46989">
    <property type="entry name" value="USP DOMAIN-CONTAINING PROTEIN"/>
    <property type="match status" value="1"/>
</dbReference>
<name>A0A0R3T025_RODNA</name>
<keyword evidence="3" id="KW-1185">Reference proteome</keyword>
<evidence type="ECO:0000313" key="4">
    <source>
        <dbReference type="WBParaSite" id="HNAJ_0000013101-mRNA-1"/>
    </source>
</evidence>
<dbReference type="Gene3D" id="3.40.50.620">
    <property type="entry name" value="HUPs"/>
    <property type="match status" value="1"/>
</dbReference>
<feature type="domain" description="UspA" evidence="1">
    <location>
        <begin position="8"/>
        <end position="156"/>
    </location>
</feature>
<reference evidence="4" key="1">
    <citation type="submission" date="2017-02" db="UniProtKB">
        <authorList>
            <consortium name="WormBaseParasite"/>
        </authorList>
    </citation>
    <scope>IDENTIFICATION</scope>
</reference>
<evidence type="ECO:0000259" key="1">
    <source>
        <dbReference type="Pfam" id="PF00582"/>
    </source>
</evidence>
<dbReference type="PRINTS" id="PR01438">
    <property type="entry name" value="UNVRSLSTRESS"/>
</dbReference>